<organism evidence="1">
    <name type="scientific">Anguilla anguilla</name>
    <name type="common">European freshwater eel</name>
    <name type="synonym">Muraena anguilla</name>
    <dbReference type="NCBI Taxonomy" id="7936"/>
    <lineage>
        <taxon>Eukaryota</taxon>
        <taxon>Metazoa</taxon>
        <taxon>Chordata</taxon>
        <taxon>Craniata</taxon>
        <taxon>Vertebrata</taxon>
        <taxon>Euteleostomi</taxon>
        <taxon>Actinopterygii</taxon>
        <taxon>Neopterygii</taxon>
        <taxon>Teleostei</taxon>
        <taxon>Anguilliformes</taxon>
        <taxon>Anguillidae</taxon>
        <taxon>Anguilla</taxon>
    </lineage>
</organism>
<reference evidence="1" key="2">
    <citation type="journal article" date="2015" name="Fish Shellfish Immunol.">
        <title>Early steps in the European eel (Anguilla anguilla)-Vibrio vulnificus interaction in the gills: Role of the RtxA13 toxin.</title>
        <authorList>
            <person name="Callol A."/>
            <person name="Pajuelo D."/>
            <person name="Ebbesson L."/>
            <person name="Teles M."/>
            <person name="MacKenzie S."/>
            <person name="Amaro C."/>
        </authorList>
    </citation>
    <scope>NUCLEOTIDE SEQUENCE</scope>
</reference>
<sequence>MLQGSARGANLGEGVMVLSKVQSVRVRGSCWSCAVLYSVVEHLGEPCVFSLRSRGVASRPHSLVAVATAPIAVAT</sequence>
<dbReference type="EMBL" id="GBXM01017508">
    <property type="protein sequence ID" value="JAH91069.1"/>
    <property type="molecule type" value="Transcribed_RNA"/>
</dbReference>
<proteinExistence type="predicted"/>
<protein>
    <submittedName>
        <fullName evidence="1">Uncharacterized protein</fullName>
    </submittedName>
</protein>
<name>A0A0E9WKY9_ANGAN</name>
<reference evidence="1" key="1">
    <citation type="submission" date="2014-11" db="EMBL/GenBank/DDBJ databases">
        <authorList>
            <person name="Amaro Gonzalez C."/>
        </authorList>
    </citation>
    <scope>NUCLEOTIDE SEQUENCE</scope>
</reference>
<evidence type="ECO:0000313" key="1">
    <source>
        <dbReference type="EMBL" id="JAH91069.1"/>
    </source>
</evidence>
<accession>A0A0E9WKY9</accession>
<dbReference type="AlphaFoldDB" id="A0A0E9WKY9"/>